<evidence type="ECO:0000313" key="3">
    <source>
        <dbReference type="Proteomes" id="UP000584931"/>
    </source>
</evidence>
<dbReference type="AlphaFoldDB" id="A0A7Z0BM30"/>
<reference evidence="2 3" key="1">
    <citation type="submission" date="2020-07" db="EMBL/GenBank/DDBJ databases">
        <title>Sequencing the genomes of 1000 actinobacteria strains.</title>
        <authorList>
            <person name="Klenk H.-P."/>
        </authorList>
    </citation>
    <scope>NUCLEOTIDE SEQUENCE [LARGE SCALE GENOMIC DNA]</scope>
    <source>
        <strain evidence="2 3">DSM 45278</strain>
    </source>
</reference>
<evidence type="ECO:0000313" key="2">
    <source>
        <dbReference type="EMBL" id="NYH54019.1"/>
    </source>
</evidence>
<dbReference type="EMBL" id="JACCHL010000001">
    <property type="protein sequence ID" value="NYH54019.1"/>
    <property type="molecule type" value="Genomic_DNA"/>
</dbReference>
<evidence type="ECO:0000256" key="1">
    <source>
        <dbReference type="SAM" id="MobiDB-lite"/>
    </source>
</evidence>
<protein>
    <submittedName>
        <fullName evidence="2">Uncharacterized protein</fullName>
    </submittedName>
</protein>
<sequence>MTHPIPAPRRPLDSRPNNPYRTPAVPGPACASCTHRTCRSCRAQSLPRLGGHRAEFALEHQKAAQVQARHPRQIVWFGESTQSFWVASRNGLYEAGNWDDLLAHLWAHTQAGHPRL</sequence>
<organism evidence="2 3">
    <name type="scientific">Nocardiopsis sinuspersici</name>
    <dbReference type="NCBI Taxonomy" id="501010"/>
    <lineage>
        <taxon>Bacteria</taxon>
        <taxon>Bacillati</taxon>
        <taxon>Actinomycetota</taxon>
        <taxon>Actinomycetes</taxon>
        <taxon>Streptosporangiales</taxon>
        <taxon>Nocardiopsidaceae</taxon>
        <taxon>Nocardiopsis</taxon>
    </lineage>
</organism>
<gene>
    <name evidence="2" type="ORF">HNR06_003608</name>
</gene>
<comment type="caution">
    <text evidence="2">The sequence shown here is derived from an EMBL/GenBank/DDBJ whole genome shotgun (WGS) entry which is preliminary data.</text>
</comment>
<feature type="region of interest" description="Disordered" evidence="1">
    <location>
        <begin position="1"/>
        <end position="23"/>
    </location>
</feature>
<accession>A0A7Z0BM30</accession>
<dbReference type="RefSeq" id="WP_179810704.1">
    <property type="nucleotide sequence ID" value="NZ_JACCHL010000001.1"/>
</dbReference>
<name>A0A7Z0BM30_9ACTN</name>
<proteinExistence type="predicted"/>
<dbReference type="Proteomes" id="UP000584931">
    <property type="component" value="Unassembled WGS sequence"/>
</dbReference>